<feature type="region of interest" description="Disordered" evidence="5">
    <location>
        <begin position="265"/>
        <end position="286"/>
    </location>
</feature>
<dbReference type="PANTHER" id="PTHR24422">
    <property type="entry name" value="CHEMOTAXIS PROTEIN METHYLTRANSFERASE"/>
    <property type="match status" value="1"/>
</dbReference>
<dbReference type="InterPro" id="IPR000780">
    <property type="entry name" value="CheR_MeTrfase"/>
</dbReference>
<sequence length="439" mass="47115">MNVQTILRQATGLHLSKAVAERAMASRMERLGVAERDAYLAALSPDELTQLVELVVVPESWLFRDPVAFQAAVIHVKAILSGADMNRKARILSVPCAGGEEPYSMAMALSDAGVDPERYTIDAWDISPACVARALAGVYGRNAFRSDDLRFRERHFTRTGEEEYTISEALRGQVRFRQGSLFALDAGRLPKYDIIFCRNLLIYFDKPTTRDAAVRLSTLLADDGLLFAGYAEVPAFCQHGFAPLQFPRAFGLKKEGAAALSPASSAAPGAASRASPHAPATRVHAHVQRAAKAGAPAAARQSSTGRAAMPTVAALAAPAPAPALAAAAAMPAAATTAALLEQARKLADQGRYAEAVSACQRCLTQTPDAADAYFILGLLDEQAGQLAKAEQHWRRCIYLHPDHYEALCHLALLAEHNRDPAAAALKARAARVYHRQQAS</sequence>
<gene>
    <name evidence="7" type="ORF">H3H36_25925</name>
</gene>
<dbReference type="InterPro" id="IPR050903">
    <property type="entry name" value="Bact_Chemotaxis_MeTrfase"/>
</dbReference>
<dbReference type="PROSITE" id="PS50123">
    <property type="entry name" value="CHER"/>
    <property type="match status" value="1"/>
</dbReference>
<keyword evidence="4" id="KW-0802">TPR repeat</keyword>
<dbReference type="SUPFAM" id="SSF53335">
    <property type="entry name" value="S-adenosyl-L-methionine-dependent methyltransferases"/>
    <property type="match status" value="1"/>
</dbReference>
<evidence type="ECO:0000256" key="3">
    <source>
        <dbReference type="ARBA" id="ARBA00022691"/>
    </source>
</evidence>
<keyword evidence="1 7" id="KW-0489">Methyltransferase</keyword>
<proteinExistence type="predicted"/>
<name>A0A7W2EN26_9BURK</name>
<dbReference type="SMART" id="SM00028">
    <property type="entry name" value="TPR"/>
    <property type="match status" value="2"/>
</dbReference>
<feature type="compositionally biased region" description="Low complexity" evidence="5">
    <location>
        <begin position="265"/>
        <end position="280"/>
    </location>
</feature>
<organism evidence="7 8">
    <name type="scientific">Rugamonas fusca</name>
    <dbReference type="NCBI Taxonomy" id="2758568"/>
    <lineage>
        <taxon>Bacteria</taxon>
        <taxon>Pseudomonadati</taxon>
        <taxon>Pseudomonadota</taxon>
        <taxon>Betaproteobacteria</taxon>
        <taxon>Burkholderiales</taxon>
        <taxon>Oxalobacteraceae</taxon>
        <taxon>Telluria group</taxon>
        <taxon>Rugamonas</taxon>
    </lineage>
</organism>
<dbReference type="AlphaFoldDB" id="A0A7W2EN26"/>
<keyword evidence="3" id="KW-0949">S-adenosyl-L-methionine</keyword>
<comment type="caution">
    <text evidence="7">The sequence shown here is derived from an EMBL/GenBank/DDBJ whole genome shotgun (WGS) entry which is preliminary data.</text>
</comment>
<dbReference type="Pfam" id="PF01739">
    <property type="entry name" value="CheR"/>
    <property type="match status" value="1"/>
</dbReference>
<evidence type="ECO:0000256" key="4">
    <source>
        <dbReference type="PROSITE-ProRule" id="PRU00339"/>
    </source>
</evidence>
<dbReference type="RefSeq" id="WP_182220918.1">
    <property type="nucleotide sequence ID" value="NZ_JACEZS010000042.1"/>
</dbReference>
<dbReference type="InterPro" id="IPR022642">
    <property type="entry name" value="CheR_C"/>
</dbReference>
<evidence type="ECO:0000256" key="1">
    <source>
        <dbReference type="ARBA" id="ARBA00022603"/>
    </source>
</evidence>
<reference evidence="7 8" key="1">
    <citation type="submission" date="2020-07" db="EMBL/GenBank/DDBJ databases">
        <title>Novel species isolated from subtropical streams in China.</title>
        <authorList>
            <person name="Lu H."/>
        </authorList>
    </citation>
    <scope>NUCLEOTIDE SEQUENCE [LARGE SCALE GENOMIC DNA]</scope>
    <source>
        <strain evidence="7 8">FT3S</strain>
    </source>
</reference>
<dbReference type="Gene3D" id="1.25.40.10">
    <property type="entry name" value="Tetratricopeptide repeat domain"/>
    <property type="match status" value="1"/>
</dbReference>
<dbReference type="SUPFAM" id="SSF48452">
    <property type="entry name" value="TPR-like"/>
    <property type="match status" value="1"/>
</dbReference>
<protein>
    <submittedName>
        <fullName evidence="7">Methyltransferase</fullName>
    </submittedName>
</protein>
<evidence type="ECO:0000313" key="7">
    <source>
        <dbReference type="EMBL" id="MBA5608785.1"/>
    </source>
</evidence>
<accession>A0A7W2EN26</accession>
<dbReference type="PRINTS" id="PR00996">
    <property type="entry name" value="CHERMTFRASE"/>
</dbReference>
<evidence type="ECO:0000259" key="6">
    <source>
        <dbReference type="PROSITE" id="PS50123"/>
    </source>
</evidence>
<dbReference type="SMART" id="SM00138">
    <property type="entry name" value="MeTrc"/>
    <property type="match status" value="1"/>
</dbReference>
<feature type="repeat" description="TPR" evidence="4">
    <location>
        <begin position="370"/>
        <end position="403"/>
    </location>
</feature>
<dbReference type="EMBL" id="JACEZS010000042">
    <property type="protein sequence ID" value="MBA5608785.1"/>
    <property type="molecule type" value="Genomic_DNA"/>
</dbReference>
<dbReference type="PROSITE" id="PS50005">
    <property type="entry name" value="TPR"/>
    <property type="match status" value="1"/>
</dbReference>
<dbReference type="Gene3D" id="3.40.50.150">
    <property type="entry name" value="Vaccinia Virus protein VP39"/>
    <property type="match status" value="1"/>
</dbReference>
<dbReference type="GO" id="GO:0032259">
    <property type="term" value="P:methylation"/>
    <property type="evidence" value="ECO:0007669"/>
    <property type="project" value="UniProtKB-KW"/>
</dbReference>
<dbReference type="InterPro" id="IPR029063">
    <property type="entry name" value="SAM-dependent_MTases_sf"/>
</dbReference>
<keyword evidence="2 7" id="KW-0808">Transferase</keyword>
<dbReference type="GO" id="GO:0008757">
    <property type="term" value="F:S-adenosylmethionine-dependent methyltransferase activity"/>
    <property type="evidence" value="ECO:0007669"/>
    <property type="project" value="InterPro"/>
</dbReference>
<dbReference type="InterPro" id="IPR011990">
    <property type="entry name" value="TPR-like_helical_dom_sf"/>
</dbReference>
<feature type="domain" description="CheR-type methyltransferase" evidence="6">
    <location>
        <begin position="1"/>
        <end position="232"/>
    </location>
</feature>
<dbReference type="PANTHER" id="PTHR24422:SF19">
    <property type="entry name" value="CHEMOTAXIS PROTEIN METHYLTRANSFERASE"/>
    <property type="match status" value="1"/>
</dbReference>
<evidence type="ECO:0000256" key="2">
    <source>
        <dbReference type="ARBA" id="ARBA00022679"/>
    </source>
</evidence>
<dbReference type="InterPro" id="IPR019734">
    <property type="entry name" value="TPR_rpt"/>
</dbReference>
<evidence type="ECO:0000256" key="5">
    <source>
        <dbReference type="SAM" id="MobiDB-lite"/>
    </source>
</evidence>
<keyword evidence="8" id="KW-1185">Reference proteome</keyword>
<dbReference type="Proteomes" id="UP000566711">
    <property type="component" value="Unassembled WGS sequence"/>
</dbReference>
<evidence type="ECO:0000313" key="8">
    <source>
        <dbReference type="Proteomes" id="UP000566711"/>
    </source>
</evidence>